<organism evidence="2 3">
    <name type="scientific">Streptomyces buecherae</name>
    <dbReference type="NCBI Taxonomy" id="2763006"/>
    <lineage>
        <taxon>Bacteria</taxon>
        <taxon>Bacillati</taxon>
        <taxon>Actinomycetota</taxon>
        <taxon>Actinomycetes</taxon>
        <taxon>Kitasatosporales</taxon>
        <taxon>Streptomycetaceae</taxon>
        <taxon>Streptomyces</taxon>
    </lineage>
</organism>
<evidence type="ECO:0000256" key="1">
    <source>
        <dbReference type="SAM" id="MobiDB-lite"/>
    </source>
</evidence>
<name>A0A7H8N8E1_9ACTN</name>
<keyword evidence="3" id="KW-1185">Reference proteome</keyword>
<evidence type="ECO:0000313" key="2">
    <source>
        <dbReference type="EMBL" id="QKW50830.1"/>
    </source>
</evidence>
<dbReference type="Proteomes" id="UP000509303">
    <property type="component" value="Chromosome"/>
</dbReference>
<dbReference type="AlphaFoldDB" id="A0A7H8N8E1"/>
<feature type="region of interest" description="Disordered" evidence="1">
    <location>
        <begin position="188"/>
        <end position="257"/>
    </location>
</feature>
<sequence>MSCRSARGLLLGVLRWSNAAPARSARPLASRPAGLTLDVSVPRTYSPRGFPRPSAKQLAAAEVHADQGARLFVTMLFVARANGRMELAPLYGTFTPDGTPTLIDTEGRTYEGGTDDFRAHNDLFGADDEITYNRVLETGRPDGATRLVTTPGHTRPDQLPRYVSGGVALAAALGGTLLLARRARQAAAEPTVSAEPTADTAATPVTEVADATPVANTADATRIAPATDTVDGTDDTDSTDGTDTTSTTDNPDATDAT</sequence>
<proteinExistence type="predicted"/>
<gene>
    <name evidence="2" type="ORF">HUT08_16255</name>
</gene>
<protein>
    <submittedName>
        <fullName evidence="2">Uncharacterized protein</fullName>
    </submittedName>
</protein>
<reference evidence="2 3" key="1">
    <citation type="submission" date="2020-06" db="EMBL/GenBank/DDBJ databases">
        <title>Genome mining for natural products.</title>
        <authorList>
            <person name="Zhang B."/>
            <person name="Shi J."/>
            <person name="Ge H."/>
        </authorList>
    </citation>
    <scope>NUCLEOTIDE SEQUENCE [LARGE SCALE GENOMIC DNA]</scope>
    <source>
        <strain evidence="2 3">NA00687</strain>
    </source>
</reference>
<evidence type="ECO:0000313" key="3">
    <source>
        <dbReference type="Proteomes" id="UP000509303"/>
    </source>
</evidence>
<accession>A0A7H8N8E1</accession>
<dbReference type="EMBL" id="CP054929">
    <property type="protein sequence ID" value="QKW50830.1"/>
    <property type="molecule type" value="Genomic_DNA"/>
</dbReference>
<feature type="compositionally biased region" description="Low complexity" evidence="1">
    <location>
        <begin position="241"/>
        <end position="257"/>
    </location>
</feature>
<feature type="compositionally biased region" description="Acidic residues" evidence="1">
    <location>
        <begin position="231"/>
        <end position="240"/>
    </location>
</feature>
<dbReference type="RefSeq" id="WP_176162563.1">
    <property type="nucleotide sequence ID" value="NZ_CP054929.1"/>
</dbReference>